<evidence type="ECO:0000256" key="1">
    <source>
        <dbReference type="SAM" id="MobiDB-lite"/>
    </source>
</evidence>
<evidence type="ECO:0000313" key="3">
    <source>
        <dbReference type="Proteomes" id="UP000747542"/>
    </source>
</evidence>
<feature type="non-terminal residue" evidence="2">
    <location>
        <position position="71"/>
    </location>
</feature>
<feature type="region of interest" description="Disordered" evidence="1">
    <location>
        <begin position="33"/>
        <end position="71"/>
    </location>
</feature>
<organism evidence="2 3">
    <name type="scientific">Homarus americanus</name>
    <name type="common">American lobster</name>
    <dbReference type="NCBI Taxonomy" id="6706"/>
    <lineage>
        <taxon>Eukaryota</taxon>
        <taxon>Metazoa</taxon>
        <taxon>Ecdysozoa</taxon>
        <taxon>Arthropoda</taxon>
        <taxon>Crustacea</taxon>
        <taxon>Multicrustacea</taxon>
        <taxon>Malacostraca</taxon>
        <taxon>Eumalacostraca</taxon>
        <taxon>Eucarida</taxon>
        <taxon>Decapoda</taxon>
        <taxon>Pleocyemata</taxon>
        <taxon>Astacidea</taxon>
        <taxon>Nephropoidea</taxon>
        <taxon>Nephropidae</taxon>
        <taxon>Homarus</taxon>
    </lineage>
</organism>
<comment type="caution">
    <text evidence="2">The sequence shown here is derived from an EMBL/GenBank/DDBJ whole genome shotgun (WGS) entry which is preliminary data.</text>
</comment>
<dbReference type="Proteomes" id="UP000747542">
    <property type="component" value="Unassembled WGS sequence"/>
</dbReference>
<proteinExistence type="predicted"/>
<dbReference type="AlphaFoldDB" id="A0A8J5TLD1"/>
<reference evidence="2" key="1">
    <citation type="journal article" date="2021" name="Sci. Adv.">
        <title>The American lobster genome reveals insights on longevity, neural, and immune adaptations.</title>
        <authorList>
            <person name="Polinski J.M."/>
            <person name="Zimin A.V."/>
            <person name="Clark K.F."/>
            <person name="Kohn A.B."/>
            <person name="Sadowski N."/>
            <person name="Timp W."/>
            <person name="Ptitsyn A."/>
            <person name="Khanna P."/>
            <person name="Romanova D.Y."/>
            <person name="Williams P."/>
            <person name="Greenwood S.J."/>
            <person name="Moroz L.L."/>
            <person name="Walt D.R."/>
            <person name="Bodnar A.G."/>
        </authorList>
    </citation>
    <scope>NUCLEOTIDE SEQUENCE</scope>
    <source>
        <strain evidence="2">GMGI-L3</strain>
    </source>
</reference>
<feature type="compositionally biased region" description="Basic residues" evidence="1">
    <location>
        <begin position="41"/>
        <end position="56"/>
    </location>
</feature>
<accession>A0A8J5TLD1</accession>
<dbReference type="EMBL" id="JAHLQT010007296">
    <property type="protein sequence ID" value="KAG7174708.1"/>
    <property type="molecule type" value="Genomic_DNA"/>
</dbReference>
<evidence type="ECO:0000313" key="2">
    <source>
        <dbReference type="EMBL" id="KAG7174708.1"/>
    </source>
</evidence>
<sequence>TEDKSKSSALTCDVHVTGDGGISALLRTGCLHRTTPEGSRSPRHYYHQHRHHHHQAATRPQSLLQRNTNLW</sequence>
<name>A0A8J5TLD1_HOMAM</name>
<feature type="compositionally biased region" description="Polar residues" evidence="1">
    <location>
        <begin position="58"/>
        <end position="71"/>
    </location>
</feature>
<gene>
    <name evidence="2" type="ORF">Hamer_G024778</name>
</gene>
<protein>
    <submittedName>
        <fullName evidence="2">Uncharacterized protein</fullName>
    </submittedName>
</protein>
<keyword evidence="3" id="KW-1185">Reference proteome</keyword>